<evidence type="ECO:0000259" key="3">
    <source>
        <dbReference type="Pfam" id="PF13087"/>
    </source>
</evidence>
<gene>
    <name evidence="4" type="ORF">PHAECO_LOCUS4907</name>
</gene>
<keyword evidence="5" id="KW-1185">Reference proteome</keyword>
<evidence type="ECO:0000313" key="5">
    <source>
        <dbReference type="Proteomes" id="UP001153737"/>
    </source>
</evidence>
<dbReference type="PANTHER" id="PTHR45418">
    <property type="entry name" value="CANCER/TESTIS ANTIGEN 55"/>
    <property type="match status" value="1"/>
</dbReference>
<reference evidence="4" key="1">
    <citation type="submission" date="2022-01" db="EMBL/GenBank/DDBJ databases">
        <authorList>
            <person name="King R."/>
        </authorList>
    </citation>
    <scope>NUCLEOTIDE SEQUENCE</scope>
</reference>
<evidence type="ECO:0000256" key="1">
    <source>
        <dbReference type="ARBA" id="ARBA00004496"/>
    </source>
</evidence>
<dbReference type="Proteomes" id="UP001153737">
    <property type="component" value="Chromosome 15"/>
</dbReference>
<dbReference type="EMBL" id="OU896721">
    <property type="protein sequence ID" value="CAG9817398.1"/>
    <property type="molecule type" value="Genomic_DNA"/>
</dbReference>
<name>A0A9N9SF47_PHACE</name>
<dbReference type="AlphaFoldDB" id="A0A9N9SF47"/>
<accession>A0A9N9SF47</accession>
<dbReference type="InterPro" id="IPR027417">
    <property type="entry name" value="P-loop_NTPase"/>
</dbReference>
<evidence type="ECO:0000313" key="4">
    <source>
        <dbReference type="EMBL" id="CAG9817398.1"/>
    </source>
</evidence>
<organism evidence="4 5">
    <name type="scientific">Phaedon cochleariae</name>
    <name type="common">Mustard beetle</name>
    <dbReference type="NCBI Taxonomy" id="80249"/>
    <lineage>
        <taxon>Eukaryota</taxon>
        <taxon>Metazoa</taxon>
        <taxon>Ecdysozoa</taxon>
        <taxon>Arthropoda</taxon>
        <taxon>Hexapoda</taxon>
        <taxon>Insecta</taxon>
        <taxon>Pterygota</taxon>
        <taxon>Neoptera</taxon>
        <taxon>Endopterygota</taxon>
        <taxon>Coleoptera</taxon>
        <taxon>Polyphaga</taxon>
        <taxon>Cucujiformia</taxon>
        <taxon>Chrysomeloidea</taxon>
        <taxon>Chrysomelidae</taxon>
        <taxon>Chrysomelinae</taxon>
        <taxon>Chrysomelini</taxon>
        <taxon>Phaedon</taxon>
    </lineage>
</organism>
<dbReference type="InterPro" id="IPR041679">
    <property type="entry name" value="DNA2/NAM7-like_C"/>
</dbReference>
<comment type="subcellular location">
    <subcellularLocation>
        <location evidence="1">Cytoplasm</location>
    </subcellularLocation>
</comment>
<dbReference type="OrthoDB" id="2423195at2759"/>
<proteinExistence type="predicted"/>
<dbReference type="PANTHER" id="PTHR45418:SF1">
    <property type="entry name" value="CANCER_TESTIS ANTIGEN 55"/>
    <property type="match status" value="1"/>
</dbReference>
<feature type="domain" description="DNA2/NAM7 helicase-like C-terminal" evidence="3">
    <location>
        <begin position="10"/>
        <end position="69"/>
    </location>
</feature>
<keyword evidence="2" id="KW-0963">Cytoplasm</keyword>
<evidence type="ECO:0000256" key="2">
    <source>
        <dbReference type="ARBA" id="ARBA00022490"/>
    </source>
</evidence>
<protein>
    <recommendedName>
        <fullName evidence="3">DNA2/NAM7 helicase-like C-terminal domain-containing protein</fullName>
    </recommendedName>
</protein>
<reference evidence="4" key="2">
    <citation type="submission" date="2022-10" db="EMBL/GenBank/DDBJ databases">
        <authorList>
            <consortium name="ENA_rothamsted_submissions"/>
            <consortium name="culmorum"/>
            <person name="King R."/>
        </authorList>
    </citation>
    <scope>NUCLEOTIDE SEQUENCE</scope>
</reference>
<sequence>MFQEAEFDKPKIGTVEEFQGQEFEVVLLSTVRSCEEHVPADITHSLGFVASLKMLNVAISRTKSLLVGIVNPNCFKIPILAFCGQILCRSWELYWL</sequence>
<dbReference type="Pfam" id="PF13087">
    <property type="entry name" value="AAA_12"/>
    <property type="match status" value="1"/>
</dbReference>
<dbReference type="Gene3D" id="3.40.50.300">
    <property type="entry name" value="P-loop containing nucleotide triphosphate hydrolases"/>
    <property type="match status" value="1"/>
</dbReference>
<dbReference type="GO" id="GO:0005737">
    <property type="term" value="C:cytoplasm"/>
    <property type="evidence" value="ECO:0007669"/>
    <property type="project" value="UniProtKB-SubCell"/>
</dbReference>